<dbReference type="GeneID" id="97241918"/>
<accession>A0A162K7S3</accession>
<dbReference type="HAMAP" id="MF_00530">
    <property type="entry name" value="ATP_synth_epsil_bac"/>
    <property type="match status" value="1"/>
</dbReference>
<name>A0A162K7S3_9PROT</name>
<dbReference type="InterPro" id="IPR001469">
    <property type="entry name" value="ATP_synth_F1_dsu/esu"/>
</dbReference>
<comment type="subunit">
    <text evidence="9">F-type ATPases have 2 components, CF(1) - the catalytic core - and CF(0) - the membrane proton channel. CF(1) has five subunits: alpha(3), beta(3), gamma(1), delta(1), epsilon(1). CF(0) has three main subunits: a, b and c.</text>
</comment>
<keyword evidence="9" id="KW-0066">ATP synthesis</keyword>
<proteinExistence type="inferred from homology"/>
<dbReference type="Gene3D" id="2.60.15.10">
    <property type="entry name" value="F0F1 ATP synthase delta/epsilon subunit, N-terminal"/>
    <property type="match status" value="1"/>
</dbReference>
<dbReference type="RefSeq" id="WP_062767646.1">
    <property type="nucleotide sequence ID" value="NZ_CP121013.1"/>
</dbReference>
<dbReference type="SUPFAM" id="SSF51344">
    <property type="entry name" value="Epsilon subunit of F1F0-ATP synthase N-terminal domain"/>
    <property type="match status" value="1"/>
</dbReference>
<evidence type="ECO:0000256" key="9">
    <source>
        <dbReference type="HAMAP-Rule" id="MF_00530"/>
    </source>
</evidence>
<evidence type="ECO:0000313" key="12">
    <source>
        <dbReference type="Proteomes" id="UP000075787"/>
    </source>
</evidence>
<keyword evidence="9" id="KW-1003">Cell membrane</keyword>
<evidence type="ECO:0000256" key="6">
    <source>
        <dbReference type="ARBA" id="ARBA00023065"/>
    </source>
</evidence>
<dbReference type="AlphaFoldDB" id="A0A162K7S3"/>
<dbReference type="OrthoDB" id="272739at2"/>
<dbReference type="GO" id="GO:0045259">
    <property type="term" value="C:proton-transporting ATP synthase complex"/>
    <property type="evidence" value="ECO:0007669"/>
    <property type="project" value="UniProtKB-KW"/>
</dbReference>
<comment type="function">
    <text evidence="1 9">Produces ATP from ADP in the presence of a proton gradient across the membrane.</text>
</comment>
<dbReference type="GO" id="GO:0046933">
    <property type="term" value="F:proton-transporting ATP synthase activity, rotational mechanism"/>
    <property type="evidence" value="ECO:0007669"/>
    <property type="project" value="UniProtKB-UniRule"/>
</dbReference>
<evidence type="ECO:0000256" key="2">
    <source>
        <dbReference type="ARBA" id="ARBA00004184"/>
    </source>
</evidence>
<evidence type="ECO:0000259" key="10">
    <source>
        <dbReference type="Pfam" id="PF02823"/>
    </source>
</evidence>
<dbReference type="CDD" id="cd12152">
    <property type="entry name" value="F1-ATPase_delta"/>
    <property type="match status" value="1"/>
</dbReference>
<evidence type="ECO:0000256" key="4">
    <source>
        <dbReference type="ARBA" id="ARBA00022448"/>
    </source>
</evidence>
<dbReference type="NCBIfam" id="NF009981">
    <property type="entry name" value="PRK13447.1"/>
    <property type="match status" value="1"/>
</dbReference>
<dbReference type="Pfam" id="PF02823">
    <property type="entry name" value="ATP-synt_DE_N"/>
    <property type="match status" value="1"/>
</dbReference>
<sequence>MSGRRLHLVIATPATVVRDLDDVVSVRAEDASGGFGILPGHADFLTVLDASVIGWRRADGHAEYGVVSGGVLRVEGGCDISLAARSVVTGTDPERLKADIAAAREARDDADRKARTAEVGMQTRAVRQMVRYLRDRPEEATP</sequence>
<comment type="subcellular location">
    <subcellularLocation>
        <location evidence="9">Cell membrane</location>
        <topology evidence="9">Peripheral membrane protein</topology>
    </subcellularLocation>
    <subcellularLocation>
        <location evidence="2">Endomembrane system</location>
        <topology evidence="2">Peripheral membrane protein</topology>
    </subcellularLocation>
</comment>
<evidence type="ECO:0000256" key="5">
    <source>
        <dbReference type="ARBA" id="ARBA00022781"/>
    </source>
</evidence>
<dbReference type="Proteomes" id="UP000075787">
    <property type="component" value="Unassembled WGS sequence"/>
</dbReference>
<feature type="domain" description="ATP synthase F1 complex delta/epsilon subunit N-terminal" evidence="10">
    <location>
        <begin position="6"/>
        <end position="76"/>
    </location>
</feature>
<dbReference type="InterPro" id="IPR036771">
    <property type="entry name" value="ATPsynth_dsu/esu_N"/>
</dbReference>
<evidence type="ECO:0000313" key="11">
    <source>
        <dbReference type="EMBL" id="KYO50652.1"/>
    </source>
</evidence>
<evidence type="ECO:0000256" key="7">
    <source>
        <dbReference type="ARBA" id="ARBA00023136"/>
    </source>
</evidence>
<evidence type="ECO:0000256" key="3">
    <source>
        <dbReference type="ARBA" id="ARBA00005712"/>
    </source>
</evidence>
<gene>
    <name evidence="9" type="primary">atpC</name>
    <name evidence="11" type="ORF">AUP44_11855</name>
</gene>
<dbReference type="GO" id="GO:0012505">
    <property type="term" value="C:endomembrane system"/>
    <property type="evidence" value="ECO:0007669"/>
    <property type="project" value="UniProtKB-SubCell"/>
</dbReference>
<keyword evidence="7 9" id="KW-0472">Membrane</keyword>
<keyword evidence="5 9" id="KW-0375">Hydrogen ion transport</keyword>
<dbReference type="GO" id="GO:0005524">
    <property type="term" value="F:ATP binding"/>
    <property type="evidence" value="ECO:0007669"/>
    <property type="project" value="UniProtKB-UniRule"/>
</dbReference>
<organism evidence="11 12">
    <name type="scientific">Tistrella mobilis</name>
    <dbReference type="NCBI Taxonomy" id="171437"/>
    <lineage>
        <taxon>Bacteria</taxon>
        <taxon>Pseudomonadati</taxon>
        <taxon>Pseudomonadota</taxon>
        <taxon>Alphaproteobacteria</taxon>
        <taxon>Geminicoccales</taxon>
        <taxon>Geminicoccaceae</taxon>
        <taxon>Tistrella</taxon>
    </lineage>
</organism>
<dbReference type="InterPro" id="IPR020546">
    <property type="entry name" value="ATP_synth_F1_dsu/esu_N"/>
</dbReference>
<reference evidence="11 12" key="1">
    <citation type="submission" date="2015-12" db="EMBL/GenBank/DDBJ databases">
        <title>Genome sequence of Tistrella mobilis MCCC 1A02139.</title>
        <authorList>
            <person name="Lu L."/>
            <person name="Lai Q."/>
            <person name="Shao Z."/>
            <person name="Qian P."/>
        </authorList>
    </citation>
    <scope>NUCLEOTIDE SEQUENCE [LARGE SCALE GENOMIC DNA]</scope>
    <source>
        <strain evidence="11 12">MCCC 1A02139</strain>
    </source>
</reference>
<protein>
    <recommendedName>
        <fullName evidence="9">ATP synthase epsilon chain</fullName>
    </recommendedName>
    <alternativeName>
        <fullName evidence="9">ATP synthase F1 sector epsilon subunit</fullName>
    </alternativeName>
    <alternativeName>
        <fullName evidence="9">F-ATPase epsilon subunit</fullName>
    </alternativeName>
</protein>
<comment type="similarity">
    <text evidence="3 9">Belongs to the ATPase epsilon chain family.</text>
</comment>
<keyword evidence="8 9" id="KW-0139">CF(1)</keyword>
<keyword evidence="4 9" id="KW-0813">Transport</keyword>
<dbReference type="EMBL" id="LPZR01000194">
    <property type="protein sequence ID" value="KYO50652.1"/>
    <property type="molecule type" value="Genomic_DNA"/>
</dbReference>
<comment type="caution">
    <text evidence="11">The sequence shown here is derived from an EMBL/GenBank/DDBJ whole genome shotgun (WGS) entry which is preliminary data.</text>
</comment>
<keyword evidence="6 9" id="KW-0406">Ion transport</keyword>
<dbReference type="GO" id="GO:0005886">
    <property type="term" value="C:plasma membrane"/>
    <property type="evidence" value="ECO:0007669"/>
    <property type="project" value="UniProtKB-SubCell"/>
</dbReference>
<evidence type="ECO:0000256" key="1">
    <source>
        <dbReference type="ARBA" id="ARBA00003543"/>
    </source>
</evidence>
<evidence type="ECO:0000256" key="8">
    <source>
        <dbReference type="ARBA" id="ARBA00023196"/>
    </source>
</evidence>